<dbReference type="Pfam" id="PF00218">
    <property type="entry name" value="IGPS"/>
    <property type="match status" value="1"/>
</dbReference>
<proteinExistence type="inferred from homology"/>
<dbReference type="PANTHER" id="PTHR42894">
    <property type="entry name" value="N-(5'-PHOSPHORIBOSYL)ANTHRANILATE ISOMERASE"/>
    <property type="match status" value="1"/>
</dbReference>
<evidence type="ECO:0000259" key="13">
    <source>
        <dbReference type="Pfam" id="PF00697"/>
    </source>
</evidence>
<reference evidence="14" key="1">
    <citation type="submission" date="2021-03" db="EMBL/GenBank/DDBJ databases">
        <authorList>
            <person name="Jaffe A."/>
        </authorList>
    </citation>
    <scope>NUCLEOTIDE SEQUENCE</scope>
    <source>
        <strain evidence="14">RIFCSPHIGHO2_01_FULL_GW2011_AR10_43_9</strain>
    </source>
</reference>
<sequence>TDRKFFKGSLDYLKEASVLANKPLLRKDFIIDEYQLFESRLFGADAVLFIANILSAEKIDDFIKTAKSLGMDCLVEADSLQGMKKILGTKAEIIGINNRSLSSFKMDSGKTGKLARVIPREKRKKIVLVAESGFSTRESIEGMKGVADSVLIGTAIMEFPCIRTKLRELSGKTLVKVCGITNEKDAVNAVKLGADFVGINFYRKSPRYVNPFDASKLVKKLNGKAVVVGVFVNEAPKNVKDVARKCGLDMLQFSGNESEKYVKQFGFPSVKAFHVEGAKSLEEAANSSADFILLDSFVSGKFGGTGKTFNHKLLNGTDFKGKRVFISGGITPKNVVGVLKKFRPFAVDVASGVESRPGKKSFSKVRELIRKVSA</sequence>
<dbReference type="AlphaFoldDB" id="A0A8T4KWD7"/>
<feature type="domain" description="Indole-3-glycerol phosphate synthase" evidence="12">
    <location>
        <begin position="1"/>
        <end position="169"/>
    </location>
</feature>
<dbReference type="SUPFAM" id="SSF51366">
    <property type="entry name" value="Ribulose-phoshate binding barrel"/>
    <property type="match status" value="2"/>
</dbReference>
<comment type="catalytic activity">
    <reaction evidence="2">
        <text>1-(2-carboxyphenylamino)-1-deoxy-D-ribulose 5-phosphate + H(+) = (1S,2R)-1-C-(indol-3-yl)glycerol 3-phosphate + CO2 + H2O</text>
        <dbReference type="Rhea" id="RHEA:23476"/>
        <dbReference type="ChEBI" id="CHEBI:15377"/>
        <dbReference type="ChEBI" id="CHEBI:15378"/>
        <dbReference type="ChEBI" id="CHEBI:16526"/>
        <dbReference type="ChEBI" id="CHEBI:58613"/>
        <dbReference type="ChEBI" id="CHEBI:58866"/>
        <dbReference type="EC" id="4.1.1.48"/>
    </reaction>
</comment>
<keyword evidence="8" id="KW-0057">Aromatic amino acid biosynthesis</keyword>
<evidence type="ECO:0000256" key="3">
    <source>
        <dbReference type="ARBA" id="ARBA00004664"/>
    </source>
</evidence>
<keyword evidence="9" id="KW-0413">Isomerase</keyword>
<dbReference type="Proteomes" id="UP000683213">
    <property type="component" value="Unassembled WGS sequence"/>
</dbReference>
<protein>
    <recommendedName>
        <fullName evidence="16">Phosphoribosylanthranilate isomerase</fullName>
    </recommendedName>
</protein>
<evidence type="ECO:0008006" key="16">
    <source>
        <dbReference type="Google" id="ProtNLM"/>
    </source>
</evidence>
<name>A0A8T4KWD7_9ARCH</name>
<comment type="similarity">
    <text evidence="5">Belongs to the TrpF family.</text>
</comment>
<evidence type="ECO:0000256" key="5">
    <source>
        <dbReference type="ARBA" id="ARBA00007571"/>
    </source>
</evidence>
<evidence type="ECO:0000256" key="9">
    <source>
        <dbReference type="ARBA" id="ARBA00023235"/>
    </source>
</evidence>
<dbReference type="CDD" id="cd00405">
    <property type="entry name" value="PRAI"/>
    <property type="match status" value="1"/>
</dbReference>
<dbReference type="InterPro" id="IPR001240">
    <property type="entry name" value="PRAI_dom"/>
</dbReference>
<dbReference type="InterPro" id="IPR013798">
    <property type="entry name" value="Indole-3-glycerol_P_synth_dom"/>
</dbReference>
<comment type="caution">
    <text evidence="14">The sequence shown here is derived from an EMBL/GenBank/DDBJ whole genome shotgun (WGS) entry which is preliminary data.</text>
</comment>
<evidence type="ECO:0000256" key="4">
    <source>
        <dbReference type="ARBA" id="ARBA00004696"/>
    </source>
</evidence>
<comment type="catalytic activity">
    <reaction evidence="1">
        <text>N-(5-phospho-beta-D-ribosyl)anthranilate = 1-(2-carboxyphenylamino)-1-deoxy-D-ribulose 5-phosphate</text>
        <dbReference type="Rhea" id="RHEA:21540"/>
        <dbReference type="ChEBI" id="CHEBI:18277"/>
        <dbReference type="ChEBI" id="CHEBI:58613"/>
        <dbReference type="EC" id="5.3.1.24"/>
    </reaction>
</comment>
<dbReference type="Gene3D" id="3.20.20.70">
    <property type="entry name" value="Aldolase class I"/>
    <property type="match status" value="2"/>
</dbReference>
<evidence type="ECO:0000313" key="15">
    <source>
        <dbReference type="Proteomes" id="UP000683213"/>
    </source>
</evidence>
<evidence type="ECO:0000256" key="11">
    <source>
        <dbReference type="ARBA" id="ARBA00023268"/>
    </source>
</evidence>
<dbReference type="Pfam" id="PF00697">
    <property type="entry name" value="PRAI"/>
    <property type="match status" value="1"/>
</dbReference>
<keyword evidence="11" id="KW-0511">Multifunctional enzyme</keyword>
<dbReference type="CDD" id="cd00331">
    <property type="entry name" value="IGPS"/>
    <property type="match status" value="1"/>
</dbReference>
<feature type="non-terminal residue" evidence="14">
    <location>
        <position position="1"/>
    </location>
</feature>
<dbReference type="InterPro" id="IPR044643">
    <property type="entry name" value="TrpF_fam"/>
</dbReference>
<evidence type="ECO:0000259" key="12">
    <source>
        <dbReference type="Pfam" id="PF00218"/>
    </source>
</evidence>
<evidence type="ECO:0000256" key="2">
    <source>
        <dbReference type="ARBA" id="ARBA00001633"/>
    </source>
</evidence>
<dbReference type="InterPro" id="IPR013785">
    <property type="entry name" value="Aldolase_TIM"/>
</dbReference>
<dbReference type="GO" id="GO:0004425">
    <property type="term" value="F:indole-3-glycerol-phosphate synthase activity"/>
    <property type="evidence" value="ECO:0007669"/>
    <property type="project" value="UniProtKB-EC"/>
</dbReference>
<evidence type="ECO:0000313" key="14">
    <source>
        <dbReference type="EMBL" id="MBS3059398.1"/>
    </source>
</evidence>
<keyword evidence="6" id="KW-0028">Amino-acid biosynthesis</keyword>
<comment type="pathway">
    <text evidence="4">Amino-acid biosynthesis; L-tryptophan biosynthesis; L-tryptophan from chorismate: step 4/5.</text>
</comment>
<evidence type="ECO:0000256" key="8">
    <source>
        <dbReference type="ARBA" id="ARBA00023141"/>
    </source>
</evidence>
<evidence type="ECO:0000256" key="10">
    <source>
        <dbReference type="ARBA" id="ARBA00023239"/>
    </source>
</evidence>
<organism evidence="14 15">
    <name type="scientific">Candidatus Iainarchaeum sp</name>
    <dbReference type="NCBI Taxonomy" id="3101447"/>
    <lineage>
        <taxon>Archaea</taxon>
        <taxon>Candidatus Iainarchaeota</taxon>
        <taxon>Candidatus Iainarchaeia</taxon>
        <taxon>Candidatus Iainarchaeales</taxon>
        <taxon>Candidatus Iainarchaeaceae</taxon>
        <taxon>Candidatus Iainarchaeum</taxon>
    </lineage>
</organism>
<evidence type="ECO:0000256" key="6">
    <source>
        <dbReference type="ARBA" id="ARBA00022605"/>
    </source>
</evidence>
<feature type="domain" description="N-(5'phosphoribosyl) anthranilate isomerase (PRAI)" evidence="13">
    <location>
        <begin position="175"/>
        <end position="370"/>
    </location>
</feature>
<dbReference type="EMBL" id="JAGVWF010000042">
    <property type="protein sequence ID" value="MBS3059398.1"/>
    <property type="molecule type" value="Genomic_DNA"/>
</dbReference>
<dbReference type="PANTHER" id="PTHR42894:SF1">
    <property type="entry name" value="N-(5'-PHOSPHORIBOSYL)ANTHRANILATE ISOMERASE"/>
    <property type="match status" value="1"/>
</dbReference>
<accession>A0A8T4KWD7</accession>
<dbReference type="InterPro" id="IPR011060">
    <property type="entry name" value="RibuloseP-bd_barrel"/>
</dbReference>
<gene>
    <name evidence="14" type="ORF">J4224_03165</name>
</gene>
<evidence type="ECO:0000256" key="1">
    <source>
        <dbReference type="ARBA" id="ARBA00001164"/>
    </source>
</evidence>
<evidence type="ECO:0000256" key="7">
    <source>
        <dbReference type="ARBA" id="ARBA00022822"/>
    </source>
</evidence>
<dbReference type="GO" id="GO:0004640">
    <property type="term" value="F:phosphoribosylanthranilate isomerase activity"/>
    <property type="evidence" value="ECO:0007669"/>
    <property type="project" value="UniProtKB-EC"/>
</dbReference>
<keyword evidence="10" id="KW-0456">Lyase</keyword>
<keyword evidence="7" id="KW-0822">Tryptophan biosynthesis</keyword>
<dbReference type="GO" id="GO:0000162">
    <property type="term" value="P:L-tryptophan biosynthetic process"/>
    <property type="evidence" value="ECO:0007669"/>
    <property type="project" value="UniProtKB-KW"/>
</dbReference>
<dbReference type="HAMAP" id="MF_00135">
    <property type="entry name" value="PRAI"/>
    <property type="match status" value="1"/>
</dbReference>
<comment type="pathway">
    <text evidence="3">Amino-acid biosynthesis; L-tryptophan biosynthesis; L-tryptophan from chorismate: step 3/5.</text>
</comment>
<reference evidence="14" key="2">
    <citation type="submission" date="2021-05" db="EMBL/GenBank/DDBJ databases">
        <title>Protein family content uncovers lineage relationships and bacterial pathway maintenance mechanisms in DPANN archaea.</title>
        <authorList>
            <person name="Castelle C.J."/>
            <person name="Meheust R."/>
            <person name="Jaffe A.L."/>
            <person name="Seitz K."/>
            <person name="Gong X."/>
            <person name="Baker B.J."/>
            <person name="Banfield J.F."/>
        </authorList>
    </citation>
    <scope>NUCLEOTIDE SEQUENCE</scope>
    <source>
        <strain evidence="14">RIFCSPHIGHO2_01_FULL_GW2011_AR10_43_9</strain>
    </source>
</reference>